<feature type="transmembrane region" description="Helical" evidence="6">
    <location>
        <begin position="411"/>
        <end position="432"/>
    </location>
</feature>
<dbReference type="InterPro" id="IPR051617">
    <property type="entry name" value="UNC-93-like_regulator"/>
</dbReference>
<feature type="compositionally biased region" description="Basic and acidic residues" evidence="5">
    <location>
        <begin position="450"/>
        <end position="466"/>
    </location>
</feature>
<evidence type="ECO:0000256" key="1">
    <source>
        <dbReference type="ARBA" id="ARBA00004141"/>
    </source>
</evidence>
<feature type="transmembrane region" description="Helical" evidence="6">
    <location>
        <begin position="108"/>
        <end position="126"/>
    </location>
</feature>
<gene>
    <name evidence="7" type="ORF">CYLTODRAFT_108899</name>
</gene>
<dbReference type="GO" id="GO:0016020">
    <property type="term" value="C:membrane"/>
    <property type="evidence" value="ECO:0007669"/>
    <property type="project" value="UniProtKB-SubCell"/>
</dbReference>
<dbReference type="OrthoDB" id="196103at2759"/>
<feature type="transmembrane region" description="Helical" evidence="6">
    <location>
        <begin position="300"/>
        <end position="321"/>
    </location>
</feature>
<dbReference type="SUPFAM" id="SSF103473">
    <property type="entry name" value="MFS general substrate transporter"/>
    <property type="match status" value="1"/>
</dbReference>
<dbReference type="Proteomes" id="UP000054007">
    <property type="component" value="Unassembled WGS sequence"/>
</dbReference>
<accession>A0A0D7B219</accession>
<protein>
    <recommendedName>
        <fullName evidence="9">MFS general substrate transporter</fullName>
    </recommendedName>
</protein>
<feature type="transmembrane region" description="Helical" evidence="6">
    <location>
        <begin position="180"/>
        <end position="198"/>
    </location>
</feature>
<feature type="transmembrane region" description="Helical" evidence="6">
    <location>
        <begin position="267"/>
        <end position="288"/>
    </location>
</feature>
<keyword evidence="8" id="KW-1185">Reference proteome</keyword>
<feature type="transmembrane region" description="Helical" evidence="6">
    <location>
        <begin position="12"/>
        <end position="32"/>
    </location>
</feature>
<feature type="transmembrane region" description="Helical" evidence="6">
    <location>
        <begin position="44"/>
        <end position="70"/>
    </location>
</feature>
<dbReference type="AlphaFoldDB" id="A0A0D7B219"/>
<keyword evidence="2 6" id="KW-0812">Transmembrane</keyword>
<dbReference type="Gene3D" id="1.20.1250.20">
    <property type="entry name" value="MFS general substrate transporter like domains"/>
    <property type="match status" value="1"/>
</dbReference>
<evidence type="ECO:0000256" key="2">
    <source>
        <dbReference type="ARBA" id="ARBA00022692"/>
    </source>
</evidence>
<keyword evidence="3 6" id="KW-1133">Transmembrane helix</keyword>
<sequence length="474" mass="51728">MSTPDLVSTQKILWWRSVPFNAVVVGVASFLAPGMYSAMAATGAGGLASITVGNASTACAYALIIPSALAGSAFMGKFGHKWALIIGACGYAPFSAAYYCNSSFGTQWFLIFSAIICGLTSGIFWATEGVTVLLYSEPYRKARMVAIWQSIYCAAPIVGGAVNLALNIDLNKKGGLRPKTYAVFVALNCIAPLAAAFLTPAHKVQRTDGQKVKQDEYAGFWKEIWLTIMEMKHPRVIACSLLWSQSLFSPSYYGTFLASYFSVRTRALGSLVNPVMTIILYQLIGVILDNKRWQARYRIVSVYAFIQAVSLMSFIWLIVLSRRFEANPPETALDWSNNMGYAWAPYLLGLAAQHVQYGLFYYFAAWLFTPKEGKGRLTRIIGTLRSAESGSAAIAYGLNASRTVTLSQIGFINIAFSVVAIIAGSYIISYIWSLDKSGNFEMSPNEYDSSDEKSVDMDMDPMKKADGGAAVTVP</sequence>
<dbReference type="PANTHER" id="PTHR23294">
    <property type="entry name" value="ET TRANSLATION PRODUCT-RELATED"/>
    <property type="match status" value="1"/>
</dbReference>
<evidence type="ECO:0000313" key="8">
    <source>
        <dbReference type="Proteomes" id="UP000054007"/>
    </source>
</evidence>
<reference evidence="7 8" key="1">
    <citation type="journal article" date="2015" name="Fungal Genet. Biol.">
        <title>Evolution of novel wood decay mechanisms in Agaricales revealed by the genome sequences of Fistulina hepatica and Cylindrobasidium torrendii.</title>
        <authorList>
            <person name="Floudas D."/>
            <person name="Held B.W."/>
            <person name="Riley R."/>
            <person name="Nagy L.G."/>
            <person name="Koehler G."/>
            <person name="Ransdell A.S."/>
            <person name="Younus H."/>
            <person name="Chow J."/>
            <person name="Chiniquy J."/>
            <person name="Lipzen A."/>
            <person name="Tritt A."/>
            <person name="Sun H."/>
            <person name="Haridas S."/>
            <person name="LaButti K."/>
            <person name="Ohm R.A."/>
            <person name="Kues U."/>
            <person name="Blanchette R.A."/>
            <person name="Grigoriev I.V."/>
            <person name="Minto R.E."/>
            <person name="Hibbett D.S."/>
        </authorList>
    </citation>
    <scope>NUCLEOTIDE SEQUENCE [LARGE SCALE GENOMIC DNA]</scope>
    <source>
        <strain evidence="7 8">FP15055 ss-10</strain>
    </source>
</reference>
<proteinExistence type="predicted"/>
<dbReference type="PANTHER" id="PTHR23294:SF19">
    <property type="entry name" value="DUF895 DOMAIN MEMBRANE PROTEIN-RELATED"/>
    <property type="match status" value="1"/>
</dbReference>
<dbReference type="GO" id="GO:0022857">
    <property type="term" value="F:transmembrane transporter activity"/>
    <property type="evidence" value="ECO:0007669"/>
    <property type="project" value="InterPro"/>
</dbReference>
<feature type="transmembrane region" description="Helical" evidence="6">
    <location>
        <begin position="82"/>
        <end position="101"/>
    </location>
</feature>
<dbReference type="Pfam" id="PF07690">
    <property type="entry name" value="MFS_1"/>
    <property type="match status" value="1"/>
</dbReference>
<dbReference type="InterPro" id="IPR036259">
    <property type="entry name" value="MFS_trans_sf"/>
</dbReference>
<evidence type="ECO:0000256" key="5">
    <source>
        <dbReference type="SAM" id="MobiDB-lite"/>
    </source>
</evidence>
<comment type="subcellular location">
    <subcellularLocation>
        <location evidence="1">Membrane</location>
        <topology evidence="1">Multi-pass membrane protein</topology>
    </subcellularLocation>
</comment>
<name>A0A0D7B219_9AGAR</name>
<evidence type="ECO:0000313" key="7">
    <source>
        <dbReference type="EMBL" id="KIY64184.1"/>
    </source>
</evidence>
<evidence type="ECO:0000256" key="4">
    <source>
        <dbReference type="ARBA" id="ARBA00023136"/>
    </source>
</evidence>
<keyword evidence="4 6" id="KW-0472">Membrane</keyword>
<feature type="transmembrane region" description="Helical" evidence="6">
    <location>
        <begin position="341"/>
        <end position="369"/>
    </location>
</feature>
<dbReference type="EMBL" id="KN880649">
    <property type="protein sequence ID" value="KIY64184.1"/>
    <property type="molecule type" value="Genomic_DNA"/>
</dbReference>
<dbReference type="InterPro" id="IPR011701">
    <property type="entry name" value="MFS"/>
</dbReference>
<feature type="transmembrane region" description="Helical" evidence="6">
    <location>
        <begin position="146"/>
        <end position="168"/>
    </location>
</feature>
<evidence type="ECO:0008006" key="9">
    <source>
        <dbReference type="Google" id="ProtNLM"/>
    </source>
</evidence>
<organism evidence="7 8">
    <name type="scientific">Cylindrobasidium torrendii FP15055 ss-10</name>
    <dbReference type="NCBI Taxonomy" id="1314674"/>
    <lineage>
        <taxon>Eukaryota</taxon>
        <taxon>Fungi</taxon>
        <taxon>Dikarya</taxon>
        <taxon>Basidiomycota</taxon>
        <taxon>Agaricomycotina</taxon>
        <taxon>Agaricomycetes</taxon>
        <taxon>Agaricomycetidae</taxon>
        <taxon>Agaricales</taxon>
        <taxon>Marasmiineae</taxon>
        <taxon>Physalacriaceae</taxon>
        <taxon>Cylindrobasidium</taxon>
    </lineage>
</organism>
<evidence type="ECO:0000256" key="3">
    <source>
        <dbReference type="ARBA" id="ARBA00022989"/>
    </source>
</evidence>
<feature type="region of interest" description="Disordered" evidence="5">
    <location>
        <begin position="445"/>
        <end position="474"/>
    </location>
</feature>
<evidence type="ECO:0000256" key="6">
    <source>
        <dbReference type="SAM" id="Phobius"/>
    </source>
</evidence>